<evidence type="ECO:0000313" key="3">
    <source>
        <dbReference type="Proteomes" id="UP000249829"/>
    </source>
</evidence>
<dbReference type="Proteomes" id="UP000249829">
    <property type="component" value="Unassembled WGS sequence"/>
</dbReference>
<keyword evidence="3" id="KW-1185">Reference proteome</keyword>
<proteinExistence type="predicted"/>
<protein>
    <submittedName>
        <fullName evidence="2">Uncharacterized protein</fullName>
    </submittedName>
</protein>
<evidence type="ECO:0000313" key="2">
    <source>
        <dbReference type="EMBL" id="PYI22860.1"/>
    </source>
</evidence>
<reference evidence="2 3" key="1">
    <citation type="submission" date="2018-02" db="EMBL/GenBank/DDBJ databases">
        <title>The genomes of Aspergillus section Nigri reveals drivers in fungal speciation.</title>
        <authorList>
            <consortium name="DOE Joint Genome Institute"/>
            <person name="Vesth T.C."/>
            <person name="Nybo J."/>
            <person name="Theobald S."/>
            <person name="Brandl J."/>
            <person name="Frisvad J.C."/>
            <person name="Nielsen K.F."/>
            <person name="Lyhne E.K."/>
            <person name="Kogle M.E."/>
            <person name="Kuo A."/>
            <person name="Riley R."/>
            <person name="Clum A."/>
            <person name="Nolan M."/>
            <person name="Lipzen A."/>
            <person name="Salamov A."/>
            <person name="Henrissat B."/>
            <person name="Wiebenga A."/>
            <person name="De vries R.P."/>
            <person name="Grigoriev I.V."/>
            <person name="Mortensen U.H."/>
            <person name="Andersen M.R."/>
            <person name="Baker S.E."/>
        </authorList>
    </citation>
    <scope>NUCLEOTIDE SEQUENCE [LARGE SCALE GENOMIC DNA]</scope>
    <source>
        <strain evidence="2 3">CBS 115571</strain>
    </source>
</reference>
<organism evidence="2 3">
    <name type="scientific">Aspergillus violaceofuscus (strain CBS 115571)</name>
    <dbReference type="NCBI Taxonomy" id="1450538"/>
    <lineage>
        <taxon>Eukaryota</taxon>
        <taxon>Fungi</taxon>
        <taxon>Dikarya</taxon>
        <taxon>Ascomycota</taxon>
        <taxon>Pezizomycotina</taxon>
        <taxon>Eurotiomycetes</taxon>
        <taxon>Eurotiomycetidae</taxon>
        <taxon>Eurotiales</taxon>
        <taxon>Aspergillaceae</taxon>
        <taxon>Aspergillus</taxon>
    </lineage>
</organism>
<feature type="region of interest" description="Disordered" evidence="1">
    <location>
        <begin position="362"/>
        <end position="383"/>
    </location>
</feature>
<accession>A0A2V5I2Y5</accession>
<name>A0A2V5I2Y5_ASPV1</name>
<dbReference type="OMA" id="MGFIRYS"/>
<sequence>MHLILDEREIRGWADDDAFRELYIFWKDAIAESFCLDGGFTQTYQETDDSIFVTATVREVSGYLGFIEFSKKNGRVSLVAADAHLLATKGAEARAKAKARATNLTNEDLFIFRNERLKLAAMSLSRGGYQMSMNALGRFWLFRSPQADSSLLCDTGYLDRTTVAARGKQEQDPKPLLVMKARESRDVAIFLDSDSTHITRVTFGLWMGNMALEIGGVRTSWNTITTDYGDILFYPRCANRLFLEGVHLPETTLGKGRFKYGYNFRRAAVSESRRSLADANAEAQRICNIWNVAIEQQHDDALPTYAHLHLDDPQALELRGANDHLTEATVKAVWTYLRRMDGGDRFYGNNFYYAGLKPNVSQSPNASGWPVRTNSSNLHWANH</sequence>
<dbReference type="EMBL" id="KZ825108">
    <property type="protein sequence ID" value="PYI22860.1"/>
    <property type="molecule type" value="Genomic_DNA"/>
</dbReference>
<gene>
    <name evidence="2" type="ORF">BO99DRAFT_467296</name>
</gene>
<evidence type="ECO:0000256" key="1">
    <source>
        <dbReference type="SAM" id="MobiDB-lite"/>
    </source>
</evidence>
<dbReference type="AlphaFoldDB" id="A0A2V5I2Y5"/>